<reference evidence="1 2" key="1">
    <citation type="submission" date="2018-08" db="EMBL/GenBank/DDBJ databases">
        <title>Thalassotalea euphylliae genome.</title>
        <authorList>
            <person name="Summers S."/>
            <person name="Rice S.A."/>
            <person name="Freckelton M.L."/>
            <person name="Nedved B.T."/>
            <person name="Hadfield M.G."/>
        </authorList>
    </citation>
    <scope>NUCLEOTIDE SEQUENCE [LARGE SCALE GENOMIC DNA]</scope>
    <source>
        <strain evidence="1 2">H2</strain>
    </source>
</reference>
<evidence type="ECO:0000313" key="1">
    <source>
        <dbReference type="EMBL" id="REL36139.1"/>
    </source>
</evidence>
<dbReference type="Proteomes" id="UP000256999">
    <property type="component" value="Unassembled WGS sequence"/>
</dbReference>
<evidence type="ECO:0000313" key="2">
    <source>
        <dbReference type="Proteomes" id="UP000256999"/>
    </source>
</evidence>
<sequence length="141" mass="15984">MLRLVLETQQSLSVVAMKVISQLVTLAFVLVLSACSNTENVAYQEYKKPLTNDTELLISLLKRPTTADQIMMAQFEQKRNETLGLQNVGYVMITGERDNKAPATARPKHRLDWLYDHYSRQYNTQFVSLTGDANTAKSTKL</sequence>
<organism evidence="1 2">
    <name type="scientific">Thalassotalea euphylliae</name>
    <dbReference type="NCBI Taxonomy" id="1655234"/>
    <lineage>
        <taxon>Bacteria</taxon>
        <taxon>Pseudomonadati</taxon>
        <taxon>Pseudomonadota</taxon>
        <taxon>Gammaproteobacteria</taxon>
        <taxon>Alteromonadales</taxon>
        <taxon>Colwelliaceae</taxon>
        <taxon>Thalassotalea</taxon>
    </lineage>
</organism>
<gene>
    <name evidence="1" type="ORF">DXX92_12850</name>
</gene>
<name>A0A3E0UGW8_9GAMM</name>
<dbReference type="EMBL" id="QUOV01000001">
    <property type="protein sequence ID" value="REL36139.1"/>
    <property type="molecule type" value="Genomic_DNA"/>
</dbReference>
<accession>A0A3E0UGW8</accession>
<proteinExistence type="predicted"/>
<protein>
    <submittedName>
        <fullName evidence="1">Uncharacterized protein</fullName>
    </submittedName>
</protein>
<dbReference type="PROSITE" id="PS51257">
    <property type="entry name" value="PROKAR_LIPOPROTEIN"/>
    <property type="match status" value="1"/>
</dbReference>
<comment type="caution">
    <text evidence="1">The sequence shown here is derived from an EMBL/GenBank/DDBJ whole genome shotgun (WGS) entry which is preliminary data.</text>
</comment>
<dbReference type="AlphaFoldDB" id="A0A3E0UGW8"/>